<dbReference type="EMBL" id="PCWQ01000008">
    <property type="protein sequence ID" value="PIR06893.1"/>
    <property type="molecule type" value="Genomic_DNA"/>
</dbReference>
<comment type="caution">
    <text evidence="1">The sequence shown here is derived from an EMBL/GenBank/DDBJ whole genome shotgun (WGS) entry which is preliminary data.</text>
</comment>
<dbReference type="Proteomes" id="UP000230564">
    <property type="component" value="Unassembled WGS sequence"/>
</dbReference>
<name>A0A2H0NDB5_9BACT</name>
<reference evidence="1 2" key="1">
    <citation type="submission" date="2017-09" db="EMBL/GenBank/DDBJ databases">
        <title>Depth-based differentiation of microbial function through sediment-hosted aquifers and enrichment of novel symbionts in the deep terrestrial subsurface.</title>
        <authorList>
            <person name="Probst A.J."/>
            <person name="Ladd B."/>
            <person name="Jarett J.K."/>
            <person name="Geller-Mcgrath D.E."/>
            <person name="Sieber C.M."/>
            <person name="Emerson J.B."/>
            <person name="Anantharaman K."/>
            <person name="Thomas B.C."/>
            <person name="Malmstrom R."/>
            <person name="Stieglmeier M."/>
            <person name="Klingl A."/>
            <person name="Woyke T."/>
            <person name="Ryan C.M."/>
            <person name="Banfield J.F."/>
        </authorList>
    </citation>
    <scope>NUCLEOTIDE SEQUENCE [LARGE SCALE GENOMIC DNA]</scope>
    <source>
        <strain evidence="1">CG11_big_fil_rev_8_21_14_0_20_36_20</strain>
    </source>
</reference>
<gene>
    <name evidence="1" type="ORF">COV55_02195</name>
</gene>
<protein>
    <submittedName>
        <fullName evidence="1">Uncharacterized protein</fullName>
    </submittedName>
</protein>
<proteinExistence type="predicted"/>
<dbReference type="AlphaFoldDB" id="A0A2H0NDB5"/>
<organism evidence="1 2">
    <name type="scientific">Candidatus Komeilibacteria bacterium CG11_big_fil_rev_8_21_14_0_20_36_20</name>
    <dbReference type="NCBI Taxonomy" id="1974477"/>
    <lineage>
        <taxon>Bacteria</taxon>
        <taxon>Candidatus Komeiliibacteriota</taxon>
    </lineage>
</organism>
<evidence type="ECO:0000313" key="2">
    <source>
        <dbReference type="Proteomes" id="UP000230564"/>
    </source>
</evidence>
<evidence type="ECO:0000313" key="1">
    <source>
        <dbReference type="EMBL" id="PIR06893.1"/>
    </source>
</evidence>
<accession>A0A2H0NDB5</accession>
<sequence length="138" mass="15514">MEPKIPSQAVAIIAKLTVAAPIKIDNFPAYCEDYLLTPNGQCILNVGEFNSPELEAKEYFREPMPARWVHLQPGVFEKKFLPLFERAAKKAQSMIPELGKALPGWTVKKLSLKMPRFPIALVTQDLTHEIDVNIVLEA</sequence>